<gene>
    <name evidence="1" type="ORF">QPK29_029030</name>
</gene>
<organism evidence="1 2">
    <name type="scientific">Massilia orientalis</name>
    <dbReference type="NCBI Taxonomy" id="3050128"/>
    <lineage>
        <taxon>Bacteria</taxon>
        <taxon>Pseudomonadati</taxon>
        <taxon>Pseudomonadota</taxon>
        <taxon>Betaproteobacteria</taxon>
        <taxon>Burkholderiales</taxon>
        <taxon>Oxalobacteraceae</taxon>
        <taxon>Telluria group</taxon>
        <taxon>Massilia</taxon>
    </lineage>
</organism>
<evidence type="ECO:0000313" key="1">
    <source>
        <dbReference type="EMBL" id="MFJ1471784.1"/>
    </source>
</evidence>
<comment type="caution">
    <text evidence="1">The sequence shown here is derived from an EMBL/GenBank/DDBJ whole genome shotgun (WGS) entry which is preliminary data.</text>
</comment>
<keyword evidence="2" id="KW-1185">Reference proteome</keyword>
<protein>
    <submittedName>
        <fullName evidence="1">Efflux RND transporter permease subunit</fullName>
    </submittedName>
</protein>
<evidence type="ECO:0000313" key="2">
    <source>
        <dbReference type="Proteomes" id="UP001168096"/>
    </source>
</evidence>
<sequence>MFQQLIAFAIARRWLVVLAVLALAGLGVVNYQRLPIDAVPDITNVQVQINTAAQGYSPLEVEQRITFPIESAMSGLPRLEQTRSLSRYGLSQVTVVFKEGTDIYFARQLVSERLQQAKSRLPDQADPALGPIATGLGEIFYWTVEARPDALKPDGTPYSPADLREIQDWIVAPQLRGVAGVTEVNTIGGYLKEYQVAPDMAKLTGHGLSLATLVNAIDRNNVNAGAGYIERGGEQFVVRTPGQVKTLEEIRNIVLDVVDGAPVRVRDVADVEPGRELRTGAATENGREVVLGAVFMLVGQNSRAVADSARRKLDEVNRSLPPGVQALPVYDRSVLVNKAIGTVRNNLVEGALLVIAILFAFLGNLRAALVTALVIPLTMLLVFTGMVQAGVSANLMSLGALDFGIIIDGAVVIVENCIRRLGIAQAEVGRPLTGAERRTEVALAAAEARRPLLFGQVIIMTVYLPLLALSGIEGKMFHPMALTVVMALVGAMILSVTFVPAAVALFVSSNVAEHDNSLMHKAREWYRPLLDWTLRNRPVALTFAMLFVLLTGLLATRLGTEFAPNLNEGDLAVMTLRIPGTSLQQSVAMQQQLETALLREFPEIERVFARIGTAEVATDPMPPNAADSYLILRPENQWPKPRRTHAGLVAAIAEAANRIPGNNYEFSQPIQLRFNELISGVRSDVAVKVFGDDTATMLATAQRIAQVLDRLPGAVEVKIEQTEGLPALTLAVDRIKAARYGLNVADVQEAFGTLVGGRDVGTVFEGDRRFAITVRLPEGARNDVDTLRRLPISLPARDGRAASIPLSEIATLDFVPEANQISRENGKRRIVVTANVRGRDLGSFVAALQADLNKLNVPAGVWLSLGGQFENLQAAGQRLALVVPAALALVFALLYLMFGSVKDGLLVFSGIPFAMTGGVLALWLRGLPLSISAAVGFIALSGVAVLNGLVMLTFVRSLRDQGHTASEAMREGAQVRLRAVLMTALVASLGFLPMALATSTGAEVQRPLATVVIGGILSSTALTLLILPALYTWAHGSSRDPANR</sequence>
<accession>A0ACC7MIQ1</accession>
<dbReference type="Proteomes" id="UP001168096">
    <property type="component" value="Unassembled WGS sequence"/>
</dbReference>
<proteinExistence type="predicted"/>
<name>A0ACC7MIQ1_9BURK</name>
<reference evidence="1" key="1">
    <citation type="submission" date="2024-11" db="EMBL/GenBank/DDBJ databases">
        <title>Description of Massilia orientalis sp. nov., isolated from rhizosphere soil of Ageratina adenophora.</title>
        <authorList>
            <person name="Wang Y."/>
        </authorList>
    </citation>
    <scope>NUCLEOTIDE SEQUENCE</scope>
    <source>
        <strain evidence="1">YIM B02787</strain>
    </source>
</reference>
<dbReference type="EMBL" id="JASNRB020000027">
    <property type="protein sequence ID" value="MFJ1471784.1"/>
    <property type="molecule type" value="Genomic_DNA"/>
</dbReference>